<accession>A0A7R9QJY3</accession>
<evidence type="ECO:0000259" key="8">
    <source>
        <dbReference type="Pfam" id="PF20985"/>
    </source>
</evidence>
<dbReference type="Pfam" id="PF20985">
    <property type="entry name" value="Legum_prodom"/>
    <property type="match status" value="2"/>
</dbReference>
<keyword evidence="10" id="KW-1185">Reference proteome</keyword>
<evidence type="ECO:0000256" key="7">
    <source>
        <dbReference type="ARBA" id="ARBA00022807"/>
    </source>
</evidence>
<dbReference type="InterPro" id="IPR001096">
    <property type="entry name" value="Peptidase_C13"/>
</dbReference>
<dbReference type="GO" id="GO:0005773">
    <property type="term" value="C:vacuole"/>
    <property type="evidence" value="ECO:0007669"/>
    <property type="project" value="GOC"/>
</dbReference>
<dbReference type="GO" id="GO:0006624">
    <property type="term" value="P:vacuolar protein processing"/>
    <property type="evidence" value="ECO:0007669"/>
    <property type="project" value="TreeGrafter"/>
</dbReference>
<dbReference type="PANTHER" id="PTHR12000:SF42">
    <property type="entry name" value="LEGUMAIN"/>
    <property type="match status" value="1"/>
</dbReference>
<dbReference type="Gene3D" id="1.10.132.130">
    <property type="match status" value="2"/>
</dbReference>
<dbReference type="GO" id="GO:0051603">
    <property type="term" value="P:proteolysis involved in protein catabolic process"/>
    <property type="evidence" value="ECO:0007669"/>
    <property type="project" value="TreeGrafter"/>
</dbReference>
<feature type="domain" description="Legumain prodomain" evidence="8">
    <location>
        <begin position="705"/>
        <end position="793"/>
    </location>
</feature>
<dbReference type="AlphaFoldDB" id="A0A7R9QJY3"/>
<evidence type="ECO:0000256" key="1">
    <source>
        <dbReference type="ARBA" id="ARBA00000810"/>
    </source>
</evidence>
<evidence type="ECO:0000256" key="3">
    <source>
        <dbReference type="ARBA" id="ARBA00012628"/>
    </source>
</evidence>
<name>A0A7R9QJY3_9ACAR</name>
<organism evidence="9">
    <name type="scientific">Oppiella nova</name>
    <dbReference type="NCBI Taxonomy" id="334625"/>
    <lineage>
        <taxon>Eukaryota</taxon>
        <taxon>Metazoa</taxon>
        <taxon>Ecdysozoa</taxon>
        <taxon>Arthropoda</taxon>
        <taxon>Chelicerata</taxon>
        <taxon>Arachnida</taxon>
        <taxon>Acari</taxon>
        <taxon>Acariformes</taxon>
        <taxon>Sarcoptiformes</taxon>
        <taxon>Oribatida</taxon>
        <taxon>Brachypylina</taxon>
        <taxon>Oppioidea</taxon>
        <taxon>Oppiidae</taxon>
        <taxon>Oppiella</taxon>
    </lineage>
</organism>
<dbReference type="EMBL" id="CAJPVJ010003131">
    <property type="protein sequence ID" value="CAG2167204.1"/>
    <property type="molecule type" value="Genomic_DNA"/>
</dbReference>
<evidence type="ECO:0000256" key="4">
    <source>
        <dbReference type="ARBA" id="ARBA00022670"/>
    </source>
</evidence>
<dbReference type="EMBL" id="OC917956">
    <property type="protein sequence ID" value="CAD7648359.1"/>
    <property type="molecule type" value="Genomic_DNA"/>
</dbReference>
<protein>
    <recommendedName>
        <fullName evidence="3">legumain</fullName>
        <ecNumber evidence="3">3.4.22.34</ecNumber>
    </recommendedName>
</protein>
<gene>
    <name evidence="9" type="ORF">ONB1V03_LOCUS6716</name>
</gene>
<dbReference type="InterPro" id="IPR048501">
    <property type="entry name" value="Legum_prodom"/>
</dbReference>
<evidence type="ECO:0000313" key="10">
    <source>
        <dbReference type="Proteomes" id="UP000728032"/>
    </source>
</evidence>
<dbReference type="GO" id="GO:0004197">
    <property type="term" value="F:cysteine-type endopeptidase activity"/>
    <property type="evidence" value="ECO:0007669"/>
    <property type="project" value="UniProtKB-EC"/>
</dbReference>
<keyword evidence="5" id="KW-0732">Signal</keyword>
<comment type="catalytic activity">
    <reaction evidence="1">
        <text>Hydrolysis of proteins and small molecule substrates at -Asn-|-Xaa- bonds.</text>
        <dbReference type="EC" id="3.4.22.34"/>
    </reaction>
</comment>
<dbReference type="PANTHER" id="PTHR12000">
    <property type="entry name" value="HEMOGLOBINASE FAMILY MEMBER"/>
    <property type="match status" value="1"/>
</dbReference>
<proteinExistence type="inferred from homology"/>
<dbReference type="Proteomes" id="UP000728032">
    <property type="component" value="Unassembled WGS sequence"/>
</dbReference>
<comment type="similarity">
    <text evidence="2">Belongs to the peptidase C13 family.</text>
</comment>
<keyword evidence="7" id="KW-0788">Thiol protease</keyword>
<evidence type="ECO:0000313" key="9">
    <source>
        <dbReference type="EMBL" id="CAD7648359.1"/>
    </source>
</evidence>
<dbReference type="InterPro" id="IPR046427">
    <property type="entry name" value="Legumain_prodom_sf"/>
</dbReference>
<dbReference type="CDD" id="cd21115">
    <property type="entry name" value="legumain_C"/>
    <property type="match status" value="2"/>
</dbReference>
<dbReference type="OrthoDB" id="192611at2759"/>
<keyword evidence="4" id="KW-0645">Protease</keyword>
<dbReference type="PRINTS" id="PR00776">
    <property type="entry name" value="HEMOGLOBNASE"/>
</dbReference>
<evidence type="ECO:0000256" key="2">
    <source>
        <dbReference type="ARBA" id="ARBA00009941"/>
    </source>
</evidence>
<reference evidence="9" key="1">
    <citation type="submission" date="2020-11" db="EMBL/GenBank/DDBJ databases">
        <authorList>
            <person name="Tran Van P."/>
        </authorList>
    </citation>
    <scope>NUCLEOTIDE SEQUENCE</scope>
</reference>
<dbReference type="Gene3D" id="3.40.50.1460">
    <property type="match status" value="2"/>
</dbReference>
<keyword evidence="6" id="KW-0378">Hydrolase</keyword>
<dbReference type="Pfam" id="PF01650">
    <property type="entry name" value="Peptidase_C13"/>
    <property type="match status" value="2"/>
</dbReference>
<dbReference type="EC" id="3.4.22.34" evidence="3"/>
<feature type="non-terminal residue" evidence="9">
    <location>
        <position position="1"/>
    </location>
</feature>
<sequence length="815" mass="94136">YRAYHLFRSYGIPEENIIIFHYDDIAYNKQNPTPGIVINEYNGTDVYKGVPKDYTGKDVNPSNLLAVLQGDQELAKRGKKVVNSGPNDHIFAYFGDHGFPGGVSFATGSLYATELNAALKRMHQDNKFAKLVFYIDTCESGSMFYKLLPDNINVYAVTSSTPTEPSYFWKYDKTLKTMIGSWFADHWLIDDETNDLEHETFDEQFKYFADLWNVTDPDAPGEQYAQRYGNMTFGKLHISEFLGHKPHNSVLIDQARDSEQHYSAVNKWDVSLYLLHRRIDETNDVLEKQKYTEELEGLLNARHYADKHMTEYVNSIQHLIPNIATNAILHTKQELNNHECYQKLVNTFNEHCFNLSQNTYLLRKMQIFVNICEEMRDSTSAIPLSAQLTQANNVTKWVLLCAGSNGWENYADQALVYRAYHMFRSYGIPEDHIIIFHYDDIAYNSENPTPGIVINEIGGPDVYKGVPKDYTGKDVTPKNFLGALTGDQQLADQGKKVIKSGPNDHIFAYFGDHGSNDLVSFATGILYAKDLNNALIDMHSKQKFAKLVFYIDTCHSGSMFYKHLPDNINVYAATSSLPTEDSWFWNYDKTRGTYLSAFFANNWLENDQNFDLTKETFQEQYKYFADRYNVSGATQHAQHYGDMSLGNLYVSEFLGHKPSKQLQQTVDKYAQNYDAISKWDVSLDLLQRRIKFTNDLHLKIKYTEELEHFLKARQYADNHMTEYVKSIQHLMPNIATNAILHTKQELNNHECYRKLVDTFNENCFNLAQNTYLLRKMQIFVNICEQMRDSSDADIAVNRLIQHCESNANQEFHKIL</sequence>
<evidence type="ECO:0000256" key="6">
    <source>
        <dbReference type="ARBA" id="ARBA00022801"/>
    </source>
</evidence>
<evidence type="ECO:0000256" key="5">
    <source>
        <dbReference type="ARBA" id="ARBA00022729"/>
    </source>
</evidence>
<dbReference type="FunFam" id="3.40.50.1460:FF:000006">
    <property type="entry name" value="Legumain"/>
    <property type="match status" value="1"/>
</dbReference>
<feature type="domain" description="Legumain prodomain" evidence="8">
    <location>
        <begin position="306"/>
        <end position="379"/>
    </location>
</feature>